<dbReference type="AlphaFoldDB" id="A0A7W2YKJ6"/>
<accession>A0A7W2YKJ6</accession>
<evidence type="ECO:0000313" key="3">
    <source>
        <dbReference type="EMBL" id="MBA6413433.1"/>
    </source>
</evidence>
<dbReference type="SUPFAM" id="SSF51338">
    <property type="entry name" value="Composite domain of metallo-dependent hydrolases"/>
    <property type="match status" value="1"/>
</dbReference>
<dbReference type="RefSeq" id="WP_182172638.1">
    <property type="nucleotide sequence ID" value="NZ_JACFXU010000014.1"/>
</dbReference>
<dbReference type="Gene3D" id="2.30.40.10">
    <property type="entry name" value="Urease, subunit C, domain 1"/>
    <property type="match status" value="1"/>
</dbReference>
<dbReference type="InterPro" id="IPR011059">
    <property type="entry name" value="Metal-dep_hydrolase_composite"/>
</dbReference>
<keyword evidence="4" id="KW-1185">Reference proteome</keyword>
<feature type="signal peptide" evidence="1">
    <location>
        <begin position="1"/>
        <end position="25"/>
    </location>
</feature>
<dbReference type="Proteomes" id="UP000539350">
    <property type="component" value="Unassembled WGS sequence"/>
</dbReference>
<dbReference type="SUPFAM" id="SSF51556">
    <property type="entry name" value="Metallo-dependent hydrolases"/>
    <property type="match status" value="1"/>
</dbReference>
<dbReference type="InterPro" id="IPR032466">
    <property type="entry name" value="Metal_Hydrolase"/>
</dbReference>
<dbReference type="EMBL" id="JACFXU010000014">
    <property type="protein sequence ID" value="MBA6413433.1"/>
    <property type="molecule type" value="Genomic_DNA"/>
</dbReference>
<organism evidence="3 4">
    <name type="scientific">Sediminihaliea albiluteola</name>
    <dbReference type="NCBI Taxonomy" id="2758564"/>
    <lineage>
        <taxon>Bacteria</taxon>
        <taxon>Pseudomonadati</taxon>
        <taxon>Pseudomonadota</taxon>
        <taxon>Gammaproteobacteria</taxon>
        <taxon>Cellvibrionales</taxon>
        <taxon>Halieaceae</taxon>
        <taxon>Sediminihaliea</taxon>
    </lineage>
</organism>
<dbReference type="PANTHER" id="PTHR22642">
    <property type="entry name" value="IMIDAZOLONEPROPIONASE"/>
    <property type="match status" value="1"/>
</dbReference>
<feature type="chain" id="PRO_5031394661" evidence="1">
    <location>
        <begin position="26"/>
        <end position="607"/>
    </location>
</feature>
<dbReference type="Gene3D" id="3.20.20.140">
    <property type="entry name" value="Metal-dependent hydrolases"/>
    <property type="match status" value="1"/>
</dbReference>
<dbReference type="GO" id="GO:0016810">
    <property type="term" value="F:hydrolase activity, acting on carbon-nitrogen (but not peptide) bonds"/>
    <property type="evidence" value="ECO:0007669"/>
    <property type="project" value="InterPro"/>
</dbReference>
<name>A0A7W2YKJ6_9GAMM</name>
<dbReference type="Pfam" id="PF07969">
    <property type="entry name" value="Amidohydro_3"/>
    <property type="match status" value="1"/>
</dbReference>
<proteinExistence type="predicted"/>
<dbReference type="CDD" id="cd01300">
    <property type="entry name" value="YtcJ_like"/>
    <property type="match status" value="1"/>
</dbReference>
<dbReference type="PANTHER" id="PTHR22642:SF21">
    <property type="entry name" value="PERIPLASMIC PROTEIN"/>
    <property type="match status" value="1"/>
</dbReference>
<comment type="caution">
    <text evidence="3">The sequence shown here is derived from an EMBL/GenBank/DDBJ whole genome shotgun (WGS) entry which is preliminary data.</text>
</comment>
<evidence type="ECO:0000313" key="4">
    <source>
        <dbReference type="Proteomes" id="UP000539350"/>
    </source>
</evidence>
<reference evidence="3 4" key="1">
    <citation type="submission" date="2020-07" db="EMBL/GenBank/DDBJ databases">
        <title>Halieaceae bacterium, F7430, whole genome shotgun sequencing project.</title>
        <authorList>
            <person name="Jiang S."/>
            <person name="Liu Z.W."/>
            <person name="Du Z.J."/>
        </authorList>
    </citation>
    <scope>NUCLEOTIDE SEQUENCE [LARGE SCALE GENOMIC DNA]</scope>
    <source>
        <strain evidence="3 4">F7430</strain>
    </source>
</reference>
<sequence length="607" mass="66529">MAKKLTVRIALSLIASAGLTAGAGAAEVPSTDKALSAANLILHNGKVAVSTDDGAYRFAEAVAISDGHIAAVGGSQELLAKAGETARAIDLQGRTVIPGLNDSHSHVVRGGRFYNLELRWDGVDSLKEALSMVGEQAKRTPQGEWVRVIGGWSPYQFEEQRMPTPAELTRAAPDTPVFVLFLYSRGFLNAAAVEKLGITENTQAPKGGRYEMTKDGGAILYAEPNPTILYQTIGTLPGLSEEKQVNSTKHFYRELNRFGLTSVIDAGGGGHIFPDDYEGTRKLSEQGEMPLRVSYYLFPQSPEKELSTFRYWVNNFEQGKNQADLANGYVLEGGGEFLTWNAGDFENFTAARPEILSKPYMRQELYEVTKYLAENKWPIRIHATYDESVSKILDIWEKVDAEHPFDELRCTLDHVETITDSNIERVKALGCGIALQSRMAYAGEQFIERYGKDLAATSPPLRKLAESGLPVGLGSDGTRVATYNPWITLYWAVTGKTVGGTQVYPSENRLSRAQALRLHTEGSAWFSGEQGQKGRIEPGQYADLAVLNADYFTVPDEQIRDIESVLTVVGGKVVYGAAEYAELAPQLPPIQPEWSPVARFNGYKAAN</sequence>
<dbReference type="InterPro" id="IPR033932">
    <property type="entry name" value="YtcJ-like"/>
</dbReference>
<keyword evidence="1" id="KW-0732">Signal</keyword>
<gene>
    <name evidence="3" type="ORF">H2508_09965</name>
</gene>
<evidence type="ECO:0000259" key="2">
    <source>
        <dbReference type="Pfam" id="PF07969"/>
    </source>
</evidence>
<feature type="domain" description="Amidohydrolase 3" evidence="2">
    <location>
        <begin position="88"/>
        <end position="575"/>
    </location>
</feature>
<evidence type="ECO:0000256" key="1">
    <source>
        <dbReference type="SAM" id="SignalP"/>
    </source>
</evidence>
<dbReference type="Gene3D" id="3.10.310.70">
    <property type="match status" value="1"/>
</dbReference>
<keyword evidence="3" id="KW-0378">Hydrolase</keyword>
<dbReference type="InterPro" id="IPR013108">
    <property type="entry name" value="Amidohydro_3"/>
</dbReference>
<protein>
    <submittedName>
        <fullName evidence="3">Amidohydrolase</fullName>
    </submittedName>
</protein>